<protein>
    <submittedName>
        <fullName evidence="1">Uncharacterized protein</fullName>
    </submittedName>
</protein>
<dbReference type="InterPro" id="IPR004158">
    <property type="entry name" value="DUF247_pln"/>
</dbReference>
<dbReference type="Pfam" id="PF03140">
    <property type="entry name" value="DUF247"/>
    <property type="match status" value="1"/>
</dbReference>
<name>A0AAD9ZY14_9ROSI</name>
<gene>
    <name evidence="1" type="ORF">Dsin_026501</name>
</gene>
<organism evidence="1 2">
    <name type="scientific">Dipteronia sinensis</name>
    <dbReference type="NCBI Taxonomy" id="43782"/>
    <lineage>
        <taxon>Eukaryota</taxon>
        <taxon>Viridiplantae</taxon>
        <taxon>Streptophyta</taxon>
        <taxon>Embryophyta</taxon>
        <taxon>Tracheophyta</taxon>
        <taxon>Spermatophyta</taxon>
        <taxon>Magnoliopsida</taxon>
        <taxon>eudicotyledons</taxon>
        <taxon>Gunneridae</taxon>
        <taxon>Pentapetalae</taxon>
        <taxon>rosids</taxon>
        <taxon>malvids</taxon>
        <taxon>Sapindales</taxon>
        <taxon>Sapindaceae</taxon>
        <taxon>Hippocastanoideae</taxon>
        <taxon>Acereae</taxon>
        <taxon>Dipteronia</taxon>
    </lineage>
</organism>
<dbReference type="PANTHER" id="PTHR31170:SF25">
    <property type="entry name" value="BNAA09G04570D PROTEIN"/>
    <property type="match status" value="1"/>
</dbReference>
<reference evidence="1" key="1">
    <citation type="journal article" date="2023" name="Plant J.">
        <title>Genome sequences and population genomics provide insights into the demographic history, inbreeding, and mutation load of two 'living fossil' tree species of Dipteronia.</title>
        <authorList>
            <person name="Feng Y."/>
            <person name="Comes H.P."/>
            <person name="Chen J."/>
            <person name="Zhu S."/>
            <person name="Lu R."/>
            <person name="Zhang X."/>
            <person name="Li P."/>
            <person name="Qiu J."/>
            <person name="Olsen K.M."/>
            <person name="Qiu Y."/>
        </authorList>
    </citation>
    <scope>NUCLEOTIDE SEQUENCE</scope>
    <source>
        <strain evidence="1">NBL</strain>
    </source>
</reference>
<dbReference type="AlphaFoldDB" id="A0AAD9ZY14"/>
<comment type="caution">
    <text evidence="1">The sequence shown here is derived from an EMBL/GenBank/DDBJ whole genome shotgun (WGS) entry which is preliminary data.</text>
</comment>
<evidence type="ECO:0000313" key="1">
    <source>
        <dbReference type="EMBL" id="KAK3195191.1"/>
    </source>
</evidence>
<dbReference type="Proteomes" id="UP001281410">
    <property type="component" value="Unassembled WGS sequence"/>
</dbReference>
<evidence type="ECO:0000313" key="2">
    <source>
        <dbReference type="Proteomes" id="UP001281410"/>
    </source>
</evidence>
<dbReference type="EMBL" id="JANJYJ010000008">
    <property type="protein sequence ID" value="KAK3195191.1"/>
    <property type="molecule type" value="Genomic_DNA"/>
</dbReference>
<dbReference type="PANTHER" id="PTHR31170">
    <property type="entry name" value="BNAC04G53230D PROTEIN"/>
    <property type="match status" value="1"/>
</dbReference>
<accession>A0AAD9ZY14</accession>
<keyword evidence="2" id="KW-1185">Reference proteome</keyword>
<sequence length="188" mass="21599">MFLSIRMPKEVLSMSRDEHDEIKVTHYTDLLRSALVGIFPRDLERSIGKFESVPTATILKKSGMRFEPGLCILDMKCTRIKFLVWQCVLEIPHVEVHVCSETIFGNIRALENCGYESISCHFTNFLYFMRSLIKSEEDLDLLVKENVVANRLGKEAEVVKLFEMVSEGIKTPKLDVWGAYVQVTFCDI</sequence>
<proteinExistence type="predicted"/>